<gene>
    <name evidence="1" type="ORF">Pmani_038249</name>
</gene>
<dbReference type="Proteomes" id="UP001292094">
    <property type="component" value="Unassembled WGS sequence"/>
</dbReference>
<evidence type="ECO:0000313" key="2">
    <source>
        <dbReference type="Proteomes" id="UP001292094"/>
    </source>
</evidence>
<accession>A0AAE1TMI7</accession>
<evidence type="ECO:0000313" key="1">
    <source>
        <dbReference type="EMBL" id="KAK4288739.1"/>
    </source>
</evidence>
<comment type="caution">
    <text evidence="1">The sequence shown here is derived from an EMBL/GenBank/DDBJ whole genome shotgun (WGS) entry which is preliminary data.</text>
</comment>
<dbReference type="EMBL" id="JAWZYT010006158">
    <property type="protein sequence ID" value="KAK4288739.1"/>
    <property type="molecule type" value="Genomic_DNA"/>
</dbReference>
<proteinExistence type="predicted"/>
<dbReference type="AlphaFoldDB" id="A0AAE1TMI7"/>
<organism evidence="1 2">
    <name type="scientific">Petrolisthes manimaculis</name>
    <dbReference type="NCBI Taxonomy" id="1843537"/>
    <lineage>
        <taxon>Eukaryota</taxon>
        <taxon>Metazoa</taxon>
        <taxon>Ecdysozoa</taxon>
        <taxon>Arthropoda</taxon>
        <taxon>Crustacea</taxon>
        <taxon>Multicrustacea</taxon>
        <taxon>Malacostraca</taxon>
        <taxon>Eumalacostraca</taxon>
        <taxon>Eucarida</taxon>
        <taxon>Decapoda</taxon>
        <taxon>Pleocyemata</taxon>
        <taxon>Anomura</taxon>
        <taxon>Galatheoidea</taxon>
        <taxon>Porcellanidae</taxon>
        <taxon>Petrolisthes</taxon>
    </lineage>
</organism>
<reference evidence="1" key="1">
    <citation type="submission" date="2023-11" db="EMBL/GenBank/DDBJ databases">
        <title>Genome assemblies of two species of porcelain crab, Petrolisthes cinctipes and Petrolisthes manimaculis (Anomura: Porcellanidae).</title>
        <authorList>
            <person name="Angst P."/>
        </authorList>
    </citation>
    <scope>NUCLEOTIDE SEQUENCE</scope>
    <source>
        <strain evidence="1">PB745_02</strain>
        <tissue evidence="1">Gill</tissue>
    </source>
</reference>
<keyword evidence="2" id="KW-1185">Reference proteome</keyword>
<sequence>MSQLFYGLKLRCSGLSLWLVGSGEFSVESVHGLSRLEMRTVEGCAVSGGWERGLSGWGAVSGWRRGLGAAVSGWGRGLGAGGGVLVTGGEGWEGGCQLVKERARG</sequence>
<protein>
    <submittedName>
        <fullName evidence="1">Uncharacterized protein</fullName>
    </submittedName>
</protein>
<name>A0AAE1TMI7_9EUCA</name>